<dbReference type="Pfam" id="PF07714">
    <property type="entry name" value="PK_Tyr_Ser-Thr"/>
    <property type="match status" value="1"/>
</dbReference>
<evidence type="ECO:0000256" key="3">
    <source>
        <dbReference type="ARBA" id="ARBA00004308"/>
    </source>
</evidence>
<keyword evidence="13" id="KW-0829">Tyrosine-protein kinase</keyword>
<keyword evidence="5" id="KW-0762">Sugar transport</keyword>
<dbReference type="InterPro" id="IPR050122">
    <property type="entry name" value="RTK"/>
</dbReference>
<protein>
    <recommendedName>
        <fullName evidence="25">Receptor protein-tyrosine kinase</fullName>
    </recommendedName>
</protein>
<dbReference type="GO" id="GO:0000139">
    <property type="term" value="C:Golgi membrane"/>
    <property type="evidence" value="ECO:0007669"/>
    <property type="project" value="InterPro"/>
</dbReference>
<dbReference type="PANTHER" id="PTHR24416:SF611">
    <property type="entry name" value="TYROSINE-PROTEIN KINASE TRANSMEMBRANE RECEPTOR ROR"/>
    <property type="match status" value="1"/>
</dbReference>
<dbReference type="Pfam" id="PF04142">
    <property type="entry name" value="Nuc_sug_transp"/>
    <property type="match status" value="1"/>
</dbReference>
<dbReference type="SMART" id="SM00219">
    <property type="entry name" value="TyrKc"/>
    <property type="match status" value="1"/>
</dbReference>
<dbReference type="Proteomes" id="UP000050792">
    <property type="component" value="Unassembled WGS sequence"/>
</dbReference>
<keyword evidence="12 19" id="KW-0472">Membrane</keyword>
<evidence type="ECO:0000256" key="19">
    <source>
        <dbReference type="SAM" id="Phobius"/>
    </source>
</evidence>
<dbReference type="SUPFAM" id="SSF56112">
    <property type="entry name" value="Protein kinase-like (PK-like)"/>
    <property type="match status" value="1"/>
</dbReference>
<dbReference type="InterPro" id="IPR001245">
    <property type="entry name" value="Ser-Thr/Tyr_kinase_cat_dom"/>
</dbReference>
<dbReference type="SUPFAM" id="SSF48726">
    <property type="entry name" value="Immunoglobulin"/>
    <property type="match status" value="1"/>
</dbReference>
<evidence type="ECO:0000256" key="14">
    <source>
        <dbReference type="ARBA" id="ARBA00023157"/>
    </source>
</evidence>
<dbReference type="PROSITE" id="PS50835">
    <property type="entry name" value="IG_LIKE"/>
    <property type="match status" value="1"/>
</dbReference>
<dbReference type="WBParaSite" id="SRDH1_13720.1">
    <property type="protein sequence ID" value="SRDH1_13720.1"/>
    <property type="gene ID" value="SRDH1_13720"/>
</dbReference>
<dbReference type="Gene3D" id="2.60.40.10">
    <property type="entry name" value="Immunoglobulins"/>
    <property type="match status" value="1"/>
</dbReference>
<keyword evidence="6" id="KW-0808">Transferase</keyword>
<dbReference type="PROSITE" id="PS50038">
    <property type="entry name" value="FZ"/>
    <property type="match status" value="1"/>
</dbReference>
<reference evidence="24" key="2">
    <citation type="submission" date="2023-11" db="UniProtKB">
        <authorList>
            <consortium name="WormBaseParasite"/>
        </authorList>
    </citation>
    <scope>IDENTIFICATION</scope>
</reference>
<feature type="domain" description="Ig-like" evidence="22">
    <location>
        <begin position="99"/>
        <end position="198"/>
    </location>
</feature>
<dbReference type="InterPro" id="IPR041775">
    <property type="entry name" value="Ror-like_CRD"/>
</dbReference>
<dbReference type="PROSITE" id="PS50011">
    <property type="entry name" value="PROTEIN_KINASE_DOM"/>
    <property type="match status" value="1"/>
</dbReference>
<dbReference type="SMART" id="SM00408">
    <property type="entry name" value="IGc2"/>
    <property type="match status" value="1"/>
</dbReference>
<dbReference type="GO" id="GO:0030182">
    <property type="term" value="P:neuron differentiation"/>
    <property type="evidence" value="ECO:0007669"/>
    <property type="project" value="UniProtKB-ARBA"/>
</dbReference>
<keyword evidence="10" id="KW-0067">ATP-binding</keyword>
<feature type="transmembrane region" description="Helical" evidence="19">
    <location>
        <begin position="1523"/>
        <end position="1543"/>
    </location>
</feature>
<dbReference type="InterPro" id="IPR020635">
    <property type="entry name" value="Tyr_kinase_cat_dom"/>
</dbReference>
<organism evidence="23 24">
    <name type="scientific">Schistosoma rodhaini</name>
    <dbReference type="NCBI Taxonomy" id="6188"/>
    <lineage>
        <taxon>Eukaryota</taxon>
        <taxon>Metazoa</taxon>
        <taxon>Spiralia</taxon>
        <taxon>Lophotrochozoa</taxon>
        <taxon>Platyhelminthes</taxon>
        <taxon>Trematoda</taxon>
        <taxon>Digenea</taxon>
        <taxon>Strigeidida</taxon>
        <taxon>Schistosomatoidea</taxon>
        <taxon>Schistosomatidae</taxon>
        <taxon>Schistosoma</taxon>
    </lineage>
</organism>
<comment type="subcellular location">
    <subcellularLocation>
        <location evidence="3">Endomembrane system</location>
    </subcellularLocation>
    <subcellularLocation>
        <location evidence="1">Membrane</location>
        <topology evidence="1">Multi-pass membrane protein</topology>
    </subcellularLocation>
    <subcellularLocation>
        <location evidence="2">Membrane</location>
        <topology evidence="2">Single-pass membrane protein</topology>
    </subcellularLocation>
</comment>
<dbReference type="InterPro" id="IPR000719">
    <property type="entry name" value="Prot_kinase_dom"/>
</dbReference>
<keyword evidence="11 19" id="KW-1133">Transmembrane helix</keyword>
<dbReference type="InterPro" id="IPR008266">
    <property type="entry name" value="Tyr_kinase_AS"/>
</dbReference>
<dbReference type="InterPro" id="IPR013783">
    <property type="entry name" value="Ig-like_fold"/>
</dbReference>
<dbReference type="GO" id="GO:0048468">
    <property type="term" value="P:cell development"/>
    <property type="evidence" value="ECO:0007669"/>
    <property type="project" value="UniProtKB-ARBA"/>
</dbReference>
<feature type="transmembrane region" description="Helical" evidence="19">
    <location>
        <begin position="1466"/>
        <end position="1490"/>
    </location>
</feature>
<dbReference type="GO" id="GO:0043235">
    <property type="term" value="C:receptor complex"/>
    <property type="evidence" value="ECO:0007669"/>
    <property type="project" value="TreeGrafter"/>
</dbReference>
<evidence type="ECO:0000313" key="23">
    <source>
        <dbReference type="Proteomes" id="UP000050792"/>
    </source>
</evidence>
<dbReference type="GO" id="GO:0017147">
    <property type="term" value="F:Wnt-protein binding"/>
    <property type="evidence" value="ECO:0007669"/>
    <property type="project" value="TreeGrafter"/>
</dbReference>
<dbReference type="InterPro" id="IPR007110">
    <property type="entry name" value="Ig-like_dom"/>
</dbReference>
<keyword evidence="16" id="KW-0325">Glycoprotein</keyword>
<dbReference type="InterPro" id="IPR013098">
    <property type="entry name" value="Ig_I-set"/>
</dbReference>
<evidence type="ECO:0000256" key="7">
    <source>
        <dbReference type="ARBA" id="ARBA00022692"/>
    </source>
</evidence>
<dbReference type="PANTHER" id="PTHR24416">
    <property type="entry name" value="TYROSINE-PROTEIN KINASE RECEPTOR"/>
    <property type="match status" value="1"/>
</dbReference>
<dbReference type="InterPro" id="IPR003599">
    <property type="entry name" value="Ig_sub"/>
</dbReference>
<evidence type="ECO:0000256" key="16">
    <source>
        <dbReference type="ARBA" id="ARBA00023180"/>
    </source>
</evidence>
<keyword evidence="8" id="KW-0547">Nucleotide-binding</keyword>
<evidence type="ECO:0000256" key="8">
    <source>
        <dbReference type="ARBA" id="ARBA00022741"/>
    </source>
</evidence>
<feature type="transmembrane region" description="Helical" evidence="19">
    <location>
        <begin position="1497"/>
        <end position="1517"/>
    </location>
</feature>
<feature type="transmembrane region" description="Helical" evidence="19">
    <location>
        <begin position="1311"/>
        <end position="1335"/>
    </location>
</feature>
<keyword evidence="5" id="KW-0813">Transport</keyword>
<reference evidence="23" key="1">
    <citation type="submission" date="2022-06" db="EMBL/GenBank/DDBJ databases">
        <authorList>
            <person name="Berger JAMES D."/>
            <person name="Berger JAMES D."/>
        </authorList>
    </citation>
    <scope>NUCLEOTIDE SEQUENCE [LARGE SCALE GENOMIC DNA]</scope>
</reference>
<evidence type="ECO:0000256" key="11">
    <source>
        <dbReference type="ARBA" id="ARBA00022989"/>
    </source>
</evidence>
<proteinExistence type="inferred from homology"/>
<evidence type="ECO:0000256" key="9">
    <source>
        <dbReference type="ARBA" id="ARBA00022777"/>
    </source>
</evidence>
<comment type="caution">
    <text evidence="18">Lacks conserved residue(s) required for the propagation of feature annotation.</text>
</comment>
<dbReference type="InterPro" id="IPR003598">
    <property type="entry name" value="Ig_sub2"/>
</dbReference>
<feature type="transmembrane region" description="Helical" evidence="19">
    <location>
        <begin position="1235"/>
        <end position="1255"/>
    </location>
</feature>
<evidence type="ECO:0000256" key="15">
    <source>
        <dbReference type="ARBA" id="ARBA00023170"/>
    </source>
</evidence>
<dbReference type="Gene3D" id="1.10.510.10">
    <property type="entry name" value="Transferase(Phosphotransferase) domain 1"/>
    <property type="match status" value="1"/>
</dbReference>
<evidence type="ECO:0000256" key="13">
    <source>
        <dbReference type="ARBA" id="ARBA00023137"/>
    </source>
</evidence>
<evidence type="ECO:0000256" key="10">
    <source>
        <dbReference type="ARBA" id="ARBA00022840"/>
    </source>
</evidence>
<dbReference type="InterPro" id="IPR011009">
    <property type="entry name" value="Kinase-like_dom_sf"/>
</dbReference>
<keyword evidence="7 19" id="KW-0812">Transmembrane</keyword>
<dbReference type="InterPro" id="IPR020067">
    <property type="entry name" value="Frizzled_dom"/>
</dbReference>
<keyword evidence="15" id="KW-0675">Receptor</keyword>
<dbReference type="Gene3D" id="1.10.2000.10">
    <property type="entry name" value="Frizzled cysteine-rich domain"/>
    <property type="match status" value="1"/>
</dbReference>
<evidence type="ECO:0000256" key="1">
    <source>
        <dbReference type="ARBA" id="ARBA00004141"/>
    </source>
</evidence>
<keyword evidence="17" id="KW-0393">Immunoglobulin domain</keyword>
<dbReference type="InterPro" id="IPR036179">
    <property type="entry name" value="Ig-like_dom_sf"/>
</dbReference>
<comment type="similarity">
    <text evidence="4">Belongs to the nucleotide-sugar transporter family. SLC35A subfamily.</text>
</comment>
<feature type="transmembrane region" description="Helical" evidence="19">
    <location>
        <begin position="1434"/>
        <end position="1454"/>
    </location>
</feature>
<keyword evidence="14" id="KW-1015">Disulfide bond</keyword>
<dbReference type="GO" id="GO:0004714">
    <property type="term" value="F:transmembrane receptor protein tyrosine kinase activity"/>
    <property type="evidence" value="ECO:0007669"/>
    <property type="project" value="TreeGrafter"/>
</dbReference>
<dbReference type="GO" id="GO:0050793">
    <property type="term" value="P:regulation of developmental process"/>
    <property type="evidence" value="ECO:0007669"/>
    <property type="project" value="UniProtKB-ARBA"/>
</dbReference>
<dbReference type="GO" id="GO:0015165">
    <property type="term" value="F:pyrimidine nucleotide-sugar transmembrane transporter activity"/>
    <property type="evidence" value="ECO:0007669"/>
    <property type="project" value="InterPro"/>
</dbReference>
<name>A0AA85ELJ8_9TREM</name>
<sequence length="1560" mass="174243">MKKCKVIDSYFIYYALFINYIQIILCDQKLNIDSINHKSDKLTSNLINITKHNAHSNKIEGTIDNSIPNVGLQAAVISSAGIIGDGVVPSNNIHYEDKPVEERKTYIRLSQPMRNLTRSIGAKGTFYCDILGEPIPQFQWYKNGEKLSEKPNKIKITTALWGSALRVEKLQNSDIGQYLCVATNPSGTLNATAYLQLTSKTPKPNTFVKPILQQENQYLMNSITAESDGFCQEFHSNVCGKYLMGHRVYVTREFQQALIETQISKFLKLTATQSLHRVREDCLRRLMEAICYYNFPVCLETKPVSFENDVSGETQSLNENSMRYLYQTRHLCRQECENVMQNECGPTYDYLDRKILYDLPEMIMDCSRLPIYSMDNPQTCRRIGEPLVVSEQISEYRQDNDGQFWEEHHAAAPSPGHLIEKNENGVLSSSQDLNTALSTGPDLLPIFVSFGALALLGLVLLAVCFLCRHGTSDSPRLTTDSSSFLGRSRIRSNCRGNRNCSEIERLDGFHVRGQGVGAPNDSNHSSKQRRVPGMGAGIKLGGTNGFLNGMQEAYTTTYCGSNTICSTSDANAMSAPATVGHNSVSSNLHNTNGVLNDTSISAVASVKHNGSATYFQYHASNFLTPQLPPPRAPAPPPPGSQCLTTQSQTGITAIAPTSIPFNMTDPPYNAQPFNQSIHLPLNGDIISEAGLHYETKADAESPAAYTTLRNASPNEFLLNDPPSSINSFNASQNATLFSKINLEDQPMKAVEYPISQLRFGKQFGQGVFGPVYKAELLPNSAYENGHPISVIVKTLSAGSPASLQVNFRREANLISELDHPNVLSLLGVSVQHPPWCMIFEIRQYLDLCELLSSRRSMINQINLTNVSYPNGVTSSLPNPLSESEIWRVLSQVAAGMDYLSSHRFVHRDLAARNVIILNEQLFCKITDLGLARDCYAADYYRLHPHSLMLPIRWMPLDSIIYGKFTIESDIWAFGVLMWEVWSGGMRPYSAFSDPEVLDLIRSRQLLSCPQHCSTNIYMFITSCWNEEIERRPTFKDCLNQIQNWYSDAPVIPSLYSSEQVFSYSQIIDNKVDFQQLNNTNNSIHGTESLSETSKSNLSIRQTCPGTFNINNNFTYPKDYLTKMYTVDPFDLFHQSINAPNTTNNNNSNSISQYYNSSPDNTMMNGKFTPQTSIMTTQLPVSNNSNVIQESKNDHCKSSNGLGIRLLPNTTTMFIPTLNSVIAYWISLLREISSRVWIKCGSLIFLTCQTSCLILLMRVSRSVQNSELYSASTVVVCSEFLKLLLSTILIFYQEGQIKRSISSIYNQIIVQYNDMIQILIPSTLYIVQNNLLYFAISHLNAVLYQILYQSKIFTTAMFMILLLNHRLRSTQWFSLLLLSTGIILTQLPSLGQSTSSSEFHSNLYGLLAILLASVTSGFAGVYLEKIFKGTSTSIWMRNLQLGLLGVPIGLFGVFINDASKVKTLGFFYGYTPIVWIVVILQAFGGLAIAFVMRYADNILKGFSMGLSMILSSLISYFLFDDFTLNMYLFVGSILVVSATLIYGLPAKYNPVSTASPNVNKA</sequence>
<evidence type="ECO:0000259" key="22">
    <source>
        <dbReference type="PROSITE" id="PS50835"/>
    </source>
</evidence>
<evidence type="ECO:0000259" key="21">
    <source>
        <dbReference type="PROSITE" id="PS50038"/>
    </source>
</evidence>
<dbReference type="Gene3D" id="3.30.200.20">
    <property type="entry name" value="Phosphorylase Kinase, domain 1"/>
    <property type="match status" value="1"/>
</dbReference>
<dbReference type="GO" id="GO:0007169">
    <property type="term" value="P:cell surface receptor protein tyrosine kinase signaling pathway"/>
    <property type="evidence" value="ECO:0007669"/>
    <property type="project" value="TreeGrafter"/>
</dbReference>
<dbReference type="FunFam" id="2.60.40.10:FF:000032">
    <property type="entry name" value="palladin isoform X1"/>
    <property type="match status" value="1"/>
</dbReference>
<keyword evidence="9" id="KW-0418">Kinase</keyword>
<dbReference type="FunFam" id="1.10.510.10:FF:001512">
    <property type="entry name" value="Receptor tyrosine-protein kinase erbB-2"/>
    <property type="match status" value="1"/>
</dbReference>
<accession>A0AA85ELJ8</accession>
<evidence type="ECO:0000256" key="6">
    <source>
        <dbReference type="ARBA" id="ARBA00022679"/>
    </source>
</evidence>
<evidence type="ECO:0000256" key="2">
    <source>
        <dbReference type="ARBA" id="ARBA00004167"/>
    </source>
</evidence>
<dbReference type="NCBIfam" id="TIGR00803">
    <property type="entry name" value="nst"/>
    <property type="match status" value="1"/>
</dbReference>
<evidence type="ECO:0000256" key="18">
    <source>
        <dbReference type="PROSITE-ProRule" id="PRU00090"/>
    </source>
</evidence>
<dbReference type="GO" id="GO:0005886">
    <property type="term" value="C:plasma membrane"/>
    <property type="evidence" value="ECO:0007669"/>
    <property type="project" value="TreeGrafter"/>
</dbReference>
<dbReference type="GO" id="GO:0005524">
    <property type="term" value="F:ATP binding"/>
    <property type="evidence" value="ECO:0007669"/>
    <property type="project" value="UniProtKB-KW"/>
</dbReference>
<evidence type="ECO:0000313" key="24">
    <source>
        <dbReference type="WBParaSite" id="SRDH1_13720.1"/>
    </source>
</evidence>
<dbReference type="Pfam" id="PF07679">
    <property type="entry name" value="I-set"/>
    <property type="match status" value="1"/>
</dbReference>
<dbReference type="PROSITE" id="PS00109">
    <property type="entry name" value="PROTEIN_KINASE_TYR"/>
    <property type="match status" value="1"/>
</dbReference>
<dbReference type="CDD" id="cd07459">
    <property type="entry name" value="CRD_TK_ROR_like"/>
    <property type="match status" value="1"/>
</dbReference>
<evidence type="ECO:0000256" key="12">
    <source>
        <dbReference type="ARBA" id="ARBA00023136"/>
    </source>
</evidence>
<feature type="transmembrane region" description="Helical" evidence="19">
    <location>
        <begin position="7"/>
        <end position="25"/>
    </location>
</feature>
<dbReference type="PRINTS" id="PR00109">
    <property type="entry name" value="TYRKINASE"/>
</dbReference>
<evidence type="ECO:0000256" key="17">
    <source>
        <dbReference type="ARBA" id="ARBA00023319"/>
    </source>
</evidence>
<dbReference type="SMART" id="SM00409">
    <property type="entry name" value="IG"/>
    <property type="match status" value="1"/>
</dbReference>
<dbReference type="InterPro" id="IPR037185">
    <property type="entry name" value="EmrE-like"/>
</dbReference>
<evidence type="ECO:0000256" key="5">
    <source>
        <dbReference type="ARBA" id="ARBA00022597"/>
    </source>
</evidence>
<feature type="transmembrane region" description="Helical" evidence="19">
    <location>
        <begin position="1371"/>
        <end position="1390"/>
    </location>
</feature>
<dbReference type="InterPro" id="IPR007271">
    <property type="entry name" value="Nuc_sug_transpt"/>
</dbReference>
<feature type="transmembrane region" description="Helical" evidence="19">
    <location>
        <begin position="1402"/>
        <end position="1422"/>
    </location>
</feature>
<feature type="domain" description="Protein kinase" evidence="20">
    <location>
        <begin position="757"/>
        <end position="1045"/>
    </location>
</feature>
<evidence type="ECO:0000256" key="4">
    <source>
        <dbReference type="ARBA" id="ARBA00009976"/>
    </source>
</evidence>
<evidence type="ECO:0000259" key="20">
    <source>
        <dbReference type="PROSITE" id="PS50011"/>
    </source>
</evidence>
<evidence type="ECO:0008006" key="25">
    <source>
        <dbReference type="Google" id="ProtNLM"/>
    </source>
</evidence>
<dbReference type="InterPro" id="IPR036790">
    <property type="entry name" value="Frizzled_dom_sf"/>
</dbReference>
<dbReference type="SUPFAM" id="SSF103481">
    <property type="entry name" value="Multidrug resistance efflux transporter EmrE"/>
    <property type="match status" value="1"/>
</dbReference>
<keyword evidence="23" id="KW-1185">Reference proteome</keyword>
<feature type="domain" description="FZ" evidence="21">
    <location>
        <begin position="226"/>
        <end position="383"/>
    </location>
</feature>
<feature type="transmembrane region" description="Helical" evidence="19">
    <location>
        <begin position="1267"/>
        <end position="1291"/>
    </location>
</feature>
<feature type="transmembrane region" description="Helical" evidence="19">
    <location>
        <begin position="1341"/>
        <end position="1362"/>
    </location>
</feature>